<dbReference type="Gene3D" id="1.10.150.130">
    <property type="match status" value="1"/>
</dbReference>
<dbReference type="InterPro" id="IPR002104">
    <property type="entry name" value="Integrase_catalytic"/>
</dbReference>
<dbReference type="InterPro" id="IPR011946">
    <property type="entry name" value="Integrase_integron-type"/>
</dbReference>
<dbReference type="InterPro" id="IPR013762">
    <property type="entry name" value="Integrase-like_cat_sf"/>
</dbReference>
<dbReference type="AlphaFoldDB" id="A0A832MKA3"/>
<dbReference type="PROSITE" id="PS51900">
    <property type="entry name" value="CB"/>
    <property type="match status" value="1"/>
</dbReference>
<dbReference type="InterPro" id="IPR011010">
    <property type="entry name" value="DNA_brk_join_enz"/>
</dbReference>
<evidence type="ECO:0000256" key="5">
    <source>
        <dbReference type="PROSITE-ProRule" id="PRU01248"/>
    </source>
</evidence>
<protein>
    <submittedName>
        <fullName evidence="8">Integron integrase</fullName>
    </submittedName>
</protein>
<evidence type="ECO:0000313" key="8">
    <source>
        <dbReference type="EMBL" id="HGZ43612.1"/>
    </source>
</evidence>
<feature type="domain" description="Core-binding (CB)" evidence="7">
    <location>
        <begin position="30"/>
        <end position="113"/>
    </location>
</feature>
<dbReference type="InterPro" id="IPR010998">
    <property type="entry name" value="Integrase_recombinase_N"/>
</dbReference>
<evidence type="ECO:0000256" key="3">
    <source>
        <dbReference type="ARBA" id="ARBA00023125"/>
    </source>
</evidence>
<keyword evidence="4" id="KW-0233">DNA recombination</keyword>
<evidence type="ECO:0000256" key="4">
    <source>
        <dbReference type="ARBA" id="ARBA00023172"/>
    </source>
</evidence>
<dbReference type="EMBL" id="DSQF01000019">
    <property type="protein sequence ID" value="HGZ43612.1"/>
    <property type="molecule type" value="Genomic_DNA"/>
</dbReference>
<gene>
    <name evidence="8" type="ORF">ENR23_09340</name>
</gene>
<evidence type="ECO:0000256" key="1">
    <source>
        <dbReference type="ARBA" id="ARBA00008857"/>
    </source>
</evidence>
<dbReference type="NCBIfam" id="TIGR02249">
    <property type="entry name" value="integrase_gron"/>
    <property type="match status" value="1"/>
</dbReference>
<dbReference type="SUPFAM" id="SSF56349">
    <property type="entry name" value="DNA breaking-rejoining enzymes"/>
    <property type="match status" value="1"/>
</dbReference>
<name>A0A832MKA3_UNCEI</name>
<dbReference type="GO" id="GO:0006310">
    <property type="term" value="P:DNA recombination"/>
    <property type="evidence" value="ECO:0007669"/>
    <property type="project" value="UniProtKB-KW"/>
</dbReference>
<dbReference type="PANTHER" id="PTHR30349">
    <property type="entry name" value="PHAGE INTEGRASE-RELATED"/>
    <property type="match status" value="1"/>
</dbReference>
<organism evidence="8">
    <name type="scientific">Eiseniibacteriota bacterium</name>
    <dbReference type="NCBI Taxonomy" id="2212470"/>
    <lineage>
        <taxon>Bacteria</taxon>
        <taxon>Candidatus Eiseniibacteriota</taxon>
    </lineage>
</organism>
<evidence type="ECO:0000259" key="6">
    <source>
        <dbReference type="PROSITE" id="PS51898"/>
    </source>
</evidence>
<dbReference type="GO" id="GO:0003677">
    <property type="term" value="F:DNA binding"/>
    <property type="evidence" value="ECO:0007669"/>
    <property type="project" value="UniProtKB-UniRule"/>
</dbReference>
<comment type="caution">
    <text evidence="8">The sequence shown here is derived from an EMBL/GenBank/DDBJ whole genome shotgun (WGS) entry which is preliminary data.</text>
</comment>
<evidence type="ECO:0000259" key="7">
    <source>
        <dbReference type="PROSITE" id="PS51900"/>
    </source>
</evidence>
<dbReference type="InterPro" id="IPR044068">
    <property type="entry name" value="CB"/>
</dbReference>
<sequence length="349" mass="39755">MSVTSCWADPIITAPGPDDRRGLLVRERPAEAPRLLDRVRAALRVRHYSRRTEEAYVGWIRRFVLFHARRHPAEMGEREITAFLSDLAVTRRVSASTQNQALSALLFLYQHVLGRELEWLDGVVRAKAPGRLPVVLTRDEVRAVLDRLEGTPRLVAMLLYGSGLRLLEGLTLRVKDLDLSRGEITVREAKGGRDRRTMLPRGATPALERHLERVRALHASDLVRGAGWVEMPQALDRKYPNAGREWAWQWVFPATRPYLHPATRQVRRHHLHETVLQRAVRTAVLAAGLTKRATCHTFRHSFATHLLEDGYDIRTVQELLGHKDVRTTMIYTHVLNRGGRGVVSPADRL</sequence>
<dbReference type="Gene3D" id="1.10.443.10">
    <property type="entry name" value="Intergrase catalytic core"/>
    <property type="match status" value="1"/>
</dbReference>
<evidence type="ECO:0000256" key="2">
    <source>
        <dbReference type="ARBA" id="ARBA00022908"/>
    </source>
</evidence>
<keyword evidence="3 5" id="KW-0238">DNA-binding</keyword>
<accession>A0A832MKA3</accession>
<dbReference type="PANTHER" id="PTHR30349:SF64">
    <property type="entry name" value="PROPHAGE INTEGRASE INTD-RELATED"/>
    <property type="match status" value="1"/>
</dbReference>
<dbReference type="Pfam" id="PF00589">
    <property type="entry name" value="Phage_integrase"/>
    <property type="match status" value="1"/>
</dbReference>
<dbReference type="InterPro" id="IPR050090">
    <property type="entry name" value="Tyrosine_recombinase_XerCD"/>
</dbReference>
<keyword evidence="2" id="KW-0229">DNA integration</keyword>
<dbReference type="PROSITE" id="PS51898">
    <property type="entry name" value="TYR_RECOMBINASE"/>
    <property type="match status" value="1"/>
</dbReference>
<proteinExistence type="inferred from homology"/>
<comment type="similarity">
    <text evidence="1">Belongs to the 'phage' integrase family.</text>
</comment>
<reference evidence="8" key="1">
    <citation type="journal article" date="2020" name="mSystems">
        <title>Genome- and Community-Level Interaction Insights into Carbon Utilization and Element Cycling Functions of Hydrothermarchaeota in Hydrothermal Sediment.</title>
        <authorList>
            <person name="Zhou Z."/>
            <person name="Liu Y."/>
            <person name="Xu W."/>
            <person name="Pan J."/>
            <person name="Luo Z.H."/>
            <person name="Li M."/>
        </authorList>
    </citation>
    <scope>NUCLEOTIDE SEQUENCE [LARGE SCALE GENOMIC DNA]</scope>
    <source>
        <strain evidence="8">SpSt-381</strain>
    </source>
</reference>
<dbReference type="GO" id="GO:0015074">
    <property type="term" value="P:DNA integration"/>
    <property type="evidence" value="ECO:0007669"/>
    <property type="project" value="UniProtKB-KW"/>
</dbReference>
<dbReference type="Pfam" id="PF13495">
    <property type="entry name" value="Phage_int_SAM_4"/>
    <property type="match status" value="1"/>
</dbReference>
<feature type="domain" description="Tyr recombinase" evidence="6">
    <location>
        <begin position="131"/>
        <end position="344"/>
    </location>
</feature>
<dbReference type="InterPro" id="IPR004107">
    <property type="entry name" value="Integrase_SAM-like_N"/>
</dbReference>